<dbReference type="GO" id="GO:0044718">
    <property type="term" value="P:siderophore transmembrane transport"/>
    <property type="evidence" value="ECO:0007669"/>
    <property type="project" value="TreeGrafter"/>
</dbReference>
<dbReference type="GO" id="GO:0015344">
    <property type="term" value="F:siderophore uptake transmembrane transporter activity"/>
    <property type="evidence" value="ECO:0007669"/>
    <property type="project" value="TreeGrafter"/>
</dbReference>
<dbReference type="Gene3D" id="2.40.170.20">
    <property type="entry name" value="TonB-dependent receptor, beta-barrel domain"/>
    <property type="match status" value="1"/>
</dbReference>
<evidence type="ECO:0000256" key="3">
    <source>
        <dbReference type="ARBA" id="ARBA00022692"/>
    </source>
</evidence>
<proteinExistence type="predicted"/>
<dbReference type="InterPro" id="IPR039426">
    <property type="entry name" value="TonB-dep_rcpt-like"/>
</dbReference>
<sequence length="684" mass="78094">MLKRTCKISFLSIVFFSFLLSSEVEEEILVEAKKVDSISDWKEEVSSTNLNSEEITLIDAQHPKQVFNRIPGIWISRGSGQEHLTSIRSPVLTGPGACGSFLILEDGIPVRPNGFCNVNGLFETQTEIASSLEVIRGPASARYGSNAMHGVINVVSKSIEDINTVSSNVGPNKYKNFKSSIGDSENWRINTLFSSDDGFRKESGYDQQKFHLKNKFSFYSTDATFNLRLTNLSQETAGYILGKDIYKDKKESEKNLNPEAYRDAYSLKSNLKFLWERNNNIVSLIPYFRKTKMEFLQHYLPGTPVENNSHKSFGLITSYVSKLDNIQFTSGVQAEIAKVKLEEFQKFSLTTSTAFNNAVRPQGFHYNYGVDSRSVAVFFGFDEFFIGENSSAFGDLRLEHNDYSYDNKILAGNTKDDGTPCGFGGCYYSRPEDRDDNFDEVSFRLGLQKEVNFLTVFSQISLGFRPPQMTELYRLQKKQTVGNIDSEKLTMLEIGGRFLSDYFEASISLYAGKKRDSIFRDAENFIQDNGKTDHKGLELFTRLRINEKNSLFFAGTFQNHKYDFSTETSMREQIISGNYVDTSPKTSFNLRWLNTLSSSIKLEVEAERLGSYYTDAANLHEYEGHTLVHSRFVYLYRSNLRQIIRVHNLFDEDYAERADFNAFGGDRYFPGLPRQIYISLEYSF</sequence>
<reference evidence="8" key="1">
    <citation type="submission" date="2018-05" db="EMBL/GenBank/DDBJ databases">
        <authorList>
            <person name="Lanie J.A."/>
            <person name="Ng W.-L."/>
            <person name="Kazmierczak K.M."/>
            <person name="Andrzejewski T.M."/>
            <person name="Davidsen T.M."/>
            <person name="Wayne K.J."/>
            <person name="Tettelin H."/>
            <person name="Glass J.I."/>
            <person name="Rusch D."/>
            <person name="Podicherti R."/>
            <person name="Tsui H.-C.T."/>
            <person name="Winkler M.E."/>
        </authorList>
    </citation>
    <scope>NUCLEOTIDE SEQUENCE</scope>
</reference>
<evidence type="ECO:0000313" key="8">
    <source>
        <dbReference type="EMBL" id="SVA01660.1"/>
    </source>
</evidence>
<keyword evidence="3" id="KW-0812">Transmembrane</keyword>
<evidence type="ECO:0000256" key="6">
    <source>
        <dbReference type="ARBA" id="ARBA00023237"/>
    </source>
</evidence>
<name>A0A381SC66_9ZZZZ</name>
<evidence type="ECO:0000256" key="4">
    <source>
        <dbReference type="ARBA" id="ARBA00022729"/>
    </source>
</evidence>
<protein>
    <recommendedName>
        <fullName evidence="7">TonB-dependent receptor plug domain-containing protein</fullName>
    </recommendedName>
</protein>
<dbReference type="Pfam" id="PF07715">
    <property type="entry name" value="Plug"/>
    <property type="match status" value="1"/>
</dbReference>
<feature type="domain" description="TonB-dependent receptor plug" evidence="7">
    <location>
        <begin position="45"/>
        <end position="151"/>
    </location>
</feature>
<accession>A0A381SC66</accession>
<keyword evidence="2" id="KW-0813">Transport</keyword>
<dbReference type="InterPro" id="IPR036942">
    <property type="entry name" value="Beta-barrel_TonB_sf"/>
</dbReference>
<keyword evidence="4" id="KW-0732">Signal</keyword>
<dbReference type="SUPFAM" id="SSF56935">
    <property type="entry name" value="Porins"/>
    <property type="match status" value="1"/>
</dbReference>
<comment type="subcellular location">
    <subcellularLocation>
        <location evidence="1">Cell outer membrane</location>
        <topology evidence="1">Multi-pass membrane protein</topology>
    </subcellularLocation>
</comment>
<dbReference type="GO" id="GO:0009279">
    <property type="term" value="C:cell outer membrane"/>
    <property type="evidence" value="ECO:0007669"/>
    <property type="project" value="UniProtKB-SubCell"/>
</dbReference>
<evidence type="ECO:0000256" key="1">
    <source>
        <dbReference type="ARBA" id="ARBA00004571"/>
    </source>
</evidence>
<gene>
    <name evidence="8" type="ORF">METZ01_LOCUS54514</name>
</gene>
<keyword evidence="5" id="KW-0472">Membrane</keyword>
<dbReference type="AlphaFoldDB" id="A0A381SC66"/>
<dbReference type="InterPro" id="IPR012910">
    <property type="entry name" value="Plug_dom"/>
</dbReference>
<dbReference type="Gene3D" id="2.170.130.10">
    <property type="entry name" value="TonB-dependent receptor, plug domain"/>
    <property type="match status" value="1"/>
</dbReference>
<dbReference type="PANTHER" id="PTHR30069">
    <property type="entry name" value="TONB-DEPENDENT OUTER MEMBRANE RECEPTOR"/>
    <property type="match status" value="1"/>
</dbReference>
<dbReference type="PANTHER" id="PTHR30069:SF29">
    <property type="entry name" value="HEMOGLOBIN AND HEMOGLOBIN-HAPTOGLOBIN-BINDING PROTEIN 1-RELATED"/>
    <property type="match status" value="1"/>
</dbReference>
<dbReference type="InterPro" id="IPR037066">
    <property type="entry name" value="Plug_dom_sf"/>
</dbReference>
<evidence type="ECO:0000256" key="5">
    <source>
        <dbReference type="ARBA" id="ARBA00023136"/>
    </source>
</evidence>
<keyword evidence="6" id="KW-0998">Cell outer membrane</keyword>
<dbReference type="PROSITE" id="PS52016">
    <property type="entry name" value="TONB_DEPENDENT_REC_3"/>
    <property type="match status" value="1"/>
</dbReference>
<evidence type="ECO:0000256" key="2">
    <source>
        <dbReference type="ARBA" id="ARBA00022448"/>
    </source>
</evidence>
<evidence type="ECO:0000259" key="7">
    <source>
        <dbReference type="Pfam" id="PF07715"/>
    </source>
</evidence>
<dbReference type="EMBL" id="UINC01002927">
    <property type="protein sequence ID" value="SVA01660.1"/>
    <property type="molecule type" value="Genomic_DNA"/>
</dbReference>
<organism evidence="8">
    <name type="scientific">marine metagenome</name>
    <dbReference type="NCBI Taxonomy" id="408172"/>
    <lineage>
        <taxon>unclassified sequences</taxon>
        <taxon>metagenomes</taxon>
        <taxon>ecological metagenomes</taxon>
    </lineage>
</organism>